<protein>
    <submittedName>
        <fullName evidence="2">Uncharacterized protein</fullName>
    </submittedName>
</protein>
<feature type="region of interest" description="Disordered" evidence="1">
    <location>
        <begin position="92"/>
        <end position="134"/>
    </location>
</feature>
<evidence type="ECO:0000313" key="4">
    <source>
        <dbReference type="Proteomes" id="UP000663824"/>
    </source>
</evidence>
<sequence>MDDGSDEIASNINTVSHGNINCHSTKDFEDFFDIIDDDSDQLEFTTEELNQFFLSGHLKSIVYEDETIDDENLDDDDDKNFTEPVEDNEVILSQKFSQLSTKTEEVEKSSTTKKRRRSSPTYNPDVSPKRSTMMKNHDNMDVVMMNDEHQMPMYLLTTYRLFMLMAKAITNVVNSITIDDIQQVAHLMHQIAAVEVDKEIMMTYLHSMKGTLKEPELDLIEVDRRFIPMQVKSLMLTQHKVAIINSNETTSA</sequence>
<dbReference type="EMBL" id="CAJNRE010002677">
    <property type="protein sequence ID" value="CAF1988020.1"/>
    <property type="molecule type" value="Genomic_DNA"/>
</dbReference>
<gene>
    <name evidence="2" type="ORF">MBJ925_LOCUS7627</name>
    <name evidence="3" type="ORF">SMN809_LOCUS21393</name>
</gene>
<name>A0A816M3L6_9BILA</name>
<dbReference type="Proteomes" id="UP000676336">
    <property type="component" value="Unassembled WGS sequence"/>
</dbReference>
<dbReference type="AlphaFoldDB" id="A0A816M3L6"/>
<proteinExistence type="predicted"/>
<comment type="caution">
    <text evidence="2">The sequence shown here is derived from an EMBL/GenBank/DDBJ whole genome shotgun (WGS) entry which is preliminary data.</text>
</comment>
<dbReference type="EMBL" id="CAJOBI010016523">
    <property type="protein sequence ID" value="CAF4189523.1"/>
    <property type="molecule type" value="Genomic_DNA"/>
</dbReference>
<accession>A0A816M3L6</accession>
<feature type="non-terminal residue" evidence="2">
    <location>
        <position position="1"/>
    </location>
</feature>
<organism evidence="2 4">
    <name type="scientific">Rotaria magnacalcarata</name>
    <dbReference type="NCBI Taxonomy" id="392030"/>
    <lineage>
        <taxon>Eukaryota</taxon>
        <taxon>Metazoa</taxon>
        <taxon>Spiralia</taxon>
        <taxon>Gnathifera</taxon>
        <taxon>Rotifera</taxon>
        <taxon>Eurotatoria</taxon>
        <taxon>Bdelloidea</taxon>
        <taxon>Philodinida</taxon>
        <taxon>Philodinidae</taxon>
        <taxon>Rotaria</taxon>
    </lineage>
</organism>
<evidence type="ECO:0000256" key="1">
    <source>
        <dbReference type="SAM" id="MobiDB-lite"/>
    </source>
</evidence>
<dbReference type="Proteomes" id="UP000663824">
    <property type="component" value="Unassembled WGS sequence"/>
</dbReference>
<evidence type="ECO:0000313" key="3">
    <source>
        <dbReference type="EMBL" id="CAF4189523.1"/>
    </source>
</evidence>
<evidence type="ECO:0000313" key="2">
    <source>
        <dbReference type="EMBL" id="CAF1988020.1"/>
    </source>
</evidence>
<reference evidence="2" key="1">
    <citation type="submission" date="2021-02" db="EMBL/GenBank/DDBJ databases">
        <authorList>
            <person name="Nowell W R."/>
        </authorList>
    </citation>
    <scope>NUCLEOTIDE SEQUENCE</scope>
</reference>